<gene>
    <name evidence="3" type="ORF">DI565_13810</name>
</gene>
<name>A0A2W5M882_ANCNO</name>
<comment type="caution">
    <text evidence="3">The sequence shown here is derived from an EMBL/GenBank/DDBJ whole genome shotgun (WGS) entry which is preliminary data.</text>
</comment>
<evidence type="ECO:0000256" key="1">
    <source>
        <dbReference type="SAM" id="MobiDB-lite"/>
    </source>
</evidence>
<dbReference type="AlphaFoldDB" id="A0A2W5M882"/>
<feature type="chain" id="PRO_5016116628" evidence="2">
    <location>
        <begin position="21"/>
        <end position="81"/>
    </location>
</feature>
<sequence>MRGSLLIAATSILALSIATADARNTPCSGKKGGVKGCLGEKFLCNDGTTSASKRTCSRGEAAGTIDDDREPPRSRRPAGSE</sequence>
<organism evidence="3 4">
    <name type="scientific">Ancylobacter novellus</name>
    <name type="common">Thiobacillus novellus</name>
    <dbReference type="NCBI Taxonomy" id="921"/>
    <lineage>
        <taxon>Bacteria</taxon>
        <taxon>Pseudomonadati</taxon>
        <taxon>Pseudomonadota</taxon>
        <taxon>Alphaproteobacteria</taxon>
        <taxon>Hyphomicrobiales</taxon>
        <taxon>Xanthobacteraceae</taxon>
        <taxon>Ancylobacter</taxon>
    </lineage>
</organism>
<feature type="signal peptide" evidence="2">
    <location>
        <begin position="1"/>
        <end position="20"/>
    </location>
</feature>
<dbReference type="Proteomes" id="UP000249577">
    <property type="component" value="Unassembled WGS sequence"/>
</dbReference>
<protein>
    <submittedName>
        <fullName evidence="3">Uncharacterized protein</fullName>
    </submittedName>
</protein>
<evidence type="ECO:0000313" key="3">
    <source>
        <dbReference type="EMBL" id="PZQ13613.1"/>
    </source>
</evidence>
<keyword evidence="2" id="KW-0732">Signal</keyword>
<feature type="region of interest" description="Disordered" evidence="1">
    <location>
        <begin position="47"/>
        <end position="81"/>
    </location>
</feature>
<evidence type="ECO:0000313" key="4">
    <source>
        <dbReference type="Proteomes" id="UP000249577"/>
    </source>
</evidence>
<evidence type="ECO:0000256" key="2">
    <source>
        <dbReference type="SAM" id="SignalP"/>
    </source>
</evidence>
<reference evidence="3 4" key="1">
    <citation type="submission" date="2017-08" db="EMBL/GenBank/DDBJ databases">
        <title>Infants hospitalized years apart are colonized by the same room-sourced microbial strains.</title>
        <authorList>
            <person name="Brooks B."/>
            <person name="Olm M.R."/>
            <person name="Firek B.A."/>
            <person name="Baker R."/>
            <person name="Thomas B.C."/>
            <person name="Morowitz M.J."/>
            <person name="Banfield J.F."/>
        </authorList>
    </citation>
    <scope>NUCLEOTIDE SEQUENCE [LARGE SCALE GENOMIC DNA]</scope>
    <source>
        <strain evidence="3">S2_005_003_R2_43</strain>
    </source>
</reference>
<proteinExistence type="predicted"/>
<dbReference type="EMBL" id="QFPN01000007">
    <property type="protein sequence ID" value="PZQ13613.1"/>
    <property type="molecule type" value="Genomic_DNA"/>
</dbReference>
<accession>A0A2W5M882</accession>